<keyword evidence="3" id="KW-1185">Reference proteome</keyword>
<dbReference type="RefSeq" id="WP_096526472.1">
    <property type="nucleotide sequence ID" value="NZ_AP014836.1"/>
</dbReference>
<evidence type="ECO:0000259" key="1">
    <source>
        <dbReference type="Pfam" id="PF07883"/>
    </source>
</evidence>
<dbReference type="EMBL" id="AP014836">
    <property type="protein sequence ID" value="BAW79869.1"/>
    <property type="molecule type" value="Genomic_DNA"/>
</dbReference>
<sequence length="144" mass="15794">MKIFILGIIYATFGIASIAYGEEKTIDANTHHEIIKKTLLTQALAAKIEGRESQITVLELTYPPGNSTPPHHHTGAVFVYVLEGALKSEVTGQPLKIYHQGESFFEPAGGIHLVSGNGSTDKPVKFLAMLFTKKDEKQLTIMEK</sequence>
<reference evidence="2 3" key="1">
    <citation type="journal article" date="2017" name="ISME J.">
        <title>An acid-tolerant ammonia-oxidizing ?-proteobacterium from soil.</title>
        <authorList>
            <person name="Hayatsu M."/>
            <person name="Tago K."/>
            <person name="Uchiyama I."/>
            <person name="Toyoda A."/>
            <person name="Wang Y."/>
            <person name="Shimomura Y."/>
            <person name="Okubo T."/>
            <person name="Kurisu F."/>
            <person name="Hirono Y."/>
            <person name="Nonaka K."/>
            <person name="Akiyama H."/>
            <person name="Itoh T."/>
            <person name="Takami H."/>
        </authorList>
    </citation>
    <scope>NUCLEOTIDE SEQUENCE [LARGE SCALE GENOMIC DNA]</scope>
    <source>
        <strain evidence="2 3">TAO100</strain>
    </source>
</reference>
<dbReference type="OrthoDB" id="9813436at2"/>
<evidence type="ECO:0000313" key="3">
    <source>
        <dbReference type="Proteomes" id="UP000243679"/>
    </source>
</evidence>
<accession>A0A1Q2SL86</accession>
<dbReference type="InterPro" id="IPR011051">
    <property type="entry name" value="RmlC_Cupin_sf"/>
</dbReference>
<name>A0A1Q2SL86_9GAMM</name>
<organism evidence="2 3">
    <name type="scientific">Candidatus Nitrosoglobus terrae</name>
    <dbReference type="NCBI Taxonomy" id="1630141"/>
    <lineage>
        <taxon>Bacteria</taxon>
        <taxon>Pseudomonadati</taxon>
        <taxon>Pseudomonadota</taxon>
        <taxon>Gammaproteobacteria</taxon>
        <taxon>Chromatiales</taxon>
        <taxon>Chromatiaceae</taxon>
        <taxon>Candidatus Nitrosoglobus</taxon>
    </lineage>
</organism>
<dbReference type="InterPro" id="IPR014710">
    <property type="entry name" value="RmlC-like_jellyroll"/>
</dbReference>
<proteinExistence type="predicted"/>
<protein>
    <submittedName>
        <fullName evidence="2">Hypothetical conserved protein</fullName>
    </submittedName>
</protein>
<dbReference type="InterPro" id="IPR013096">
    <property type="entry name" value="Cupin_2"/>
</dbReference>
<dbReference type="Gene3D" id="2.60.120.10">
    <property type="entry name" value="Jelly Rolls"/>
    <property type="match status" value="1"/>
</dbReference>
<dbReference type="AlphaFoldDB" id="A0A1Q2SL86"/>
<dbReference type="PANTHER" id="PTHR38599:SF1">
    <property type="entry name" value="CUPIN DOMAIN PROTEIN (AFU_ORTHOLOGUE AFUA_3G13620)"/>
    <property type="match status" value="1"/>
</dbReference>
<dbReference type="SUPFAM" id="SSF51182">
    <property type="entry name" value="RmlC-like cupins"/>
    <property type="match status" value="1"/>
</dbReference>
<dbReference type="Proteomes" id="UP000243679">
    <property type="component" value="Chromosome"/>
</dbReference>
<dbReference type="Pfam" id="PF07883">
    <property type="entry name" value="Cupin_2"/>
    <property type="match status" value="1"/>
</dbReference>
<evidence type="ECO:0000313" key="2">
    <source>
        <dbReference type="EMBL" id="BAW79869.1"/>
    </source>
</evidence>
<dbReference type="KEGG" id="ntt:TAO_0499"/>
<dbReference type="CDD" id="cd02234">
    <property type="entry name" value="cupin_BLR7677-like"/>
    <property type="match status" value="1"/>
</dbReference>
<gene>
    <name evidence="2" type="ORF">TAO_0499</name>
</gene>
<feature type="domain" description="Cupin type-2" evidence="1">
    <location>
        <begin position="60"/>
        <end position="128"/>
    </location>
</feature>
<dbReference type="PANTHER" id="PTHR38599">
    <property type="entry name" value="CUPIN DOMAIN PROTEIN (AFU_ORTHOLOGUE AFUA_3G13620)"/>
    <property type="match status" value="1"/>
</dbReference>